<keyword evidence="4" id="KW-0472">Membrane</keyword>
<feature type="compositionally biased region" description="Acidic residues" evidence="3">
    <location>
        <begin position="110"/>
        <end position="124"/>
    </location>
</feature>
<gene>
    <name evidence="5" type="ORF">MINT15_16330</name>
</gene>
<dbReference type="SUPFAM" id="SSF63817">
    <property type="entry name" value="Sortase"/>
    <property type="match status" value="1"/>
</dbReference>
<dbReference type="EMBL" id="JRZE01000003">
    <property type="protein sequence ID" value="KHF44751.1"/>
    <property type="molecule type" value="Genomic_DNA"/>
</dbReference>
<keyword evidence="1" id="KW-0378">Hydrolase</keyword>
<reference evidence="5 6" key="1">
    <citation type="submission" date="2014-10" db="EMBL/GenBank/DDBJ databases">
        <title>Genome sequence of Micropolyspora internatus JCM3315.</title>
        <authorList>
            <person name="Shin S.-K."/>
            <person name="Yi H."/>
        </authorList>
    </citation>
    <scope>NUCLEOTIDE SEQUENCE [LARGE SCALE GENOMIC DNA]</scope>
    <source>
        <strain evidence="5 6">JCM 3315</strain>
    </source>
</reference>
<feature type="active site" description="Acyl-thioester intermediate" evidence="2">
    <location>
        <position position="370"/>
    </location>
</feature>
<name>A0A837DDW3_9PSEU</name>
<evidence type="ECO:0000256" key="3">
    <source>
        <dbReference type="SAM" id="MobiDB-lite"/>
    </source>
</evidence>
<sequence>MSRYEEPETREIAMPSRGRLFEVPQNEPLRGTRRGELRLPQNPRQPAGGPHPPRRPRQAPRARQVPPGRVPLSEAPTRPVLKPADKPPVPPPPRRTPPPPPTRSSPPAPEVDEVEDESIAEDSPIDPPQDTEPPTSAPKPAKGGSGGGIRTAVRTFGEILITLGIVVLLFVVYELYVTNLMSQRLQDQASAELEERWSQQREIHAEPMDGEAFARIYIPSFGVDWNFTIQRGVDSATLEVGPGHYKQTAMPGEQGNFAVAGHRVGKGAPFNDLDLLSSCDAVVIETIDSFYVYRVLPMSDEVQGWAQGKGADPRCAGVRPLAEYDPVYSETVGRRIVLPDRGDAVAPVPYRPDADLPEANRVELLTLTTCHPRFSDRERMIIHGVLTAVYEKEAGATYEQLLKEIGEA</sequence>
<organism evidence="5 6">
    <name type="scientific">Saccharomonospora viridis</name>
    <dbReference type="NCBI Taxonomy" id="1852"/>
    <lineage>
        <taxon>Bacteria</taxon>
        <taxon>Bacillati</taxon>
        <taxon>Actinomycetota</taxon>
        <taxon>Actinomycetes</taxon>
        <taxon>Pseudonocardiales</taxon>
        <taxon>Pseudonocardiaceae</taxon>
        <taxon>Saccharomonospora</taxon>
    </lineage>
</organism>
<dbReference type="AlphaFoldDB" id="A0A837DDW3"/>
<feature type="compositionally biased region" description="Pro residues" evidence="3">
    <location>
        <begin position="86"/>
        <end position="109"/>
    </location>
</feature>
<feature type="transmembrane region" description="Helical" evidence="4">
    <location>
        <begin position="159"/>
        <end position="176"/>
    </location>
</feature>
<feature type="region of interest" description="Disordered" evidence="3">
    <location>
        <begin position="1"/>
        <end position="147"/>
    </location>
</feature>
<feature type="compositionally biased region" description="Basic and acidic residues" evidence="3">
    <location>
        <begin position="1"/>
        <end position="11"/>
    </location>
</feature>
<protein>
    <submittedName>
        <fullName evidence="5">Sortase</fullName>
    </submittedName>
</protein>
<dbReference type="Gene3D" id="2.40.260.10">
    <property type="entry name" value="Sortase"/>
    <property type="match status" value="1"/>
</dbReference>
<evidence type="ECO:0000256" key="1">
    <source>
        <dbReference type="ARBA" id="ARBA00022801"/>
    </source>
</evidence>
<dbReference type="InterPro" id="IPR053465">
    <property type="entry name" value="Sortase_Class_E"/>
</dbReference>
<accession>A0A837DDW3</accession>
<dbReference type="NCBIfam" id="NF033747">
    <property type="entry name" value="class_E_sortase"/>
    <property type="match status" value="1"/>
</dbReference>
<dbReference type="Pfam" id="PF04203">
    <property type="entry name" value="Sortase"/>
    <property type="match status" value="1"/>
</dbReference>
<dbReference type="Proteomes" id="UP000030848">
    <property type="component" value="Unassembled WGS sequence"/>
</dbReference>
<feature type="active site" description="Proton donor/acceptor" evidence="2">
    <location>
        <position position="262"/>
    </location>
</feature>
<dbReference type="InterPro" id="IPR023365">
    <property type="entry name" value="Sortase_dom-sf"/>
</dbReference>
<keyword evidence="4" id="KW-1133">Transmembrane helix</keyword>
<proteinExistence type="predicted"/>
<feature type="compositionally biased region" description="Low complexity" evidence="3">
    <location>
        <begin position="61"/>
        <end position="71"/>
    </location>
</feature>
<dbReference type="InterPro" id="IPR005754">
    <property type="entry name" value="Sortase"/>
</dbReference>
<dbReference type="CDD" id="cd05830">
    <property type="entry name" value="Sortase_E"/>
    <property type="match status" value="1"/>
</dbReference>
<evidence type="ECO:0000256" key="4">
    <source>
        <dbReference type="SAM" id="Phobius"/>
    </source>
</evidence>
<feature type="compositionally biased region" description="Pro residues" evidence="3">
    <location>
        <begin position="125"/>
        <end position="137"/>
    </location>
</feature>
<comment type="caution">
    <text evidence="5">The sequence shown here is derived from an EMBL/GenBank/DDBJ whole genome shotgun (WGS) entry which is preliminary data.</text>
</comment>
<keyword evidence="4" id="KW-0812">Transmembrane</keyword>
<evidence type="ECO:0000256" key="2">
    <source>
        <dbReference type="PIRSR" id="PIRSR605754-1"/>
    </source>
</evidence>
<evidence type="ECO:0000313" key="6">
    <source>
        <dbReference type="Proteomes" id="UP000030848"/>
    </source>
</evidence>
<dbReference type="InterPro" id="IPR042003">
    <property type="entry name" value="Sortase_E"/>
</dbReference>
<evidence type="ECO:0000313" key="5">
    <source>
        <dbReference type="EMBL" id="KHF44751.1"/>
    </source>
</evidence>
<dbReference type="GO" id="GO:0016787">
    <property type="term" value="F:hydrolase activity"/>
    <property type="evidence" value="ECO:0007669"/>
    <property type="project" value="UniProtKB-KW"/>
</dbReference>